<dbReference type="Gene3D" id="3.30.420.150">
    <property type="entry name" value="Exopolyphosphatase. Domain 2"/>
    <property type="match status" value="1"/>
</dbReference>
<feature type="domain" description="Ppx/GppA phosphatase N-terminal" evidence="1">
    <location>
        <begin position="16"/>
        <end position="303"/>
    </location>
</feature>
<proteinExistence type="predicted"/>
<reference evidence="2 3" key="1">
    <citation type="submission" date="2016-11" db="EMBL/GenBank/DDBJ databases">
        <authorList>
            <person name="Jaros S."/>
            <person name="Januszkiewicz K."/>
            <person name="Wedrychowicz H."/>
        </authorList>
    </citation>
    <scope>NUCLEOTIDE SEQUENCE [LARGE SCALE GENOMIC DNA]</scope>
    <source>
        <strain evidence="2 3">DSM 21986</strain>
    </source>
</reference>
<dbReference type="Pfam" id="PF02541">
    <property type="entry name" value="Ppx-GppA"/>
    <property type="match status" value="1"/>
</dbReference>
<dbReference type="GO" id="GO:0016462">
    <property type="term" value="F:pyrophosphatase activity"/>
    <property type="evidence" value="ECO:0007669"/>
    <property type="project" value="TreeGrafter"/>
</dbReference>
<dbReference type="Gene3D" id="3.30.420.40">
    <property type="match status" value="1"/>
</dbReference>
<dbReference type="CDD" id="cd24054">
    <property type="entry name" value="ASKHA_NBD_AaPPX-GppA_MtPPX2-like"/>
    <property type="match status" value="1"/>
</dbReference>
<dbReference type="InterPro" id="IPR003695">
    <property type="entry name" value="Ppx_GppA_N"/>
</dbReference>
<dbReference type="PANTHER" id="PTHR30005">
    <property type="entry name" value="EXOPOLYPHOSPHATASE"/>
    <property type="match status" value="1"/>
</dbReference>
<evidence type="ECO:0000259" key="1">
    <source>
        <dbReference type="Pfam" id="PF02541"/>
    </source>
</evidence>
<protein>
    <submittedName>
        <fullName evidence="2">Ppx/GppA phosphatase</fullName>
    </submittedName>
</protein>
<dbReference type="AlphaFoldDB" id="A0A1M5C5C4"/>
<dbReference type="SUPFAM" id="SSF53067">
    <property type="entry name" value="Actin-like ATPase domain"/>
    <property type="match status" value="2"/>
</dbReference>
<dbReference type="STRING" id="1194090.SAMN05443144_109101"/>
<gene>
    <name evidence="2" type="ORF">SAMN05443144_109101</name>
</gene>
<dbReference type="InterPro" id="IPR043129">
    <property type="entry name" value="ATPase_NBD"/>
</dbReference>
<organism evidence="2 3">
    <name type="scientific">Fodinibius roseus</name>
    <dbReference type="NCBI Taxonomy" id="1194090"/>
    <lineage>
        <taxon>Bacteria</taxon>
        <taxon>Pseudomonadati</taxon>
        <taxon>Balneolota</taxon>
        <taxon>Balneolia</taxon>
        <taxon>Balneolales</taxon>
        <taxon>Balneolaceae</taxon>
        <taxon>Fodinibius</taxon>
    </lineage>
</organism>
<sequence length="313" mass="34438">MMKSAIDIGTNTVLLLVAEKEQGDIRVIEEQQRVPRLGRNVDEQRNLPDEAMGRVIDILKEYQHIIDRKYPDAGPPVVTATSAVRDANNRDEFIDRVEEQTGLRVTILSGLEEAACTFLGAQSVLPGVPRDQLKIVLDIGGGSTEIALGKEAEIMDRYSFDMGCVRFTERYLKDIPATPGQINDCKKAIREVLAEYPYDLEDDIRLVGVSGTVTSLVYIDRDLTAYDNDGINGCRLSAGAIRDYISIFRSATPDELTRRYPVVMEGRADIFLAGLLILEGVMDLYGFGSLIASTGGIRHGAVLLEGSLNKKSP</sequence>
<evidence type="ECO:0000313" key="3">
    <source>
        <dbReference type="Proteomes" id="UP000184041"/>
    </source>
</evidence>
<name>A0A1M5C5C4_9BACT</name>
<dbReference type="PANTHER" id="PTHR30005:SF0">
    <property type="entry name" value="RETROGRADE REGULATION PROTEIN 2"/>
    <property type="match status" value="1"/>
</dbReference>
<dbReference type="InterPro" id="IPR050273">
    <property type="entry name" value="GppA/Ppx_hydrolase"/>
</dbReference>
<keyword evidence="3" id="KW-1185">Reference proteome</keyword>
<dbReference type="RefSeq" id="WP_170864354.1">
    <property type="nucleotide sequence ID" value="NZ_FQUS01000009.1"/>
</dbReference>
<dbReference type="EMBL" id="FQUS01000009">
    <property type="protein sequence ID" value="SHF49836.1"/>
    <property type="molecule type" value="Genomic_DNA"/>
</dbReference>
<evidence type="ECO:0000313" key="2">
    <source>
        <dbReference type="EMBL" id="SHF49836.1"/>
    </source>
</evidence>
<dbReference type="Proteomes" id="UP000184041">
    <property type="component" value="Unassembled WGS sequence"/>
</dbReference>
<accession>A0A1M5C5C4</accession>